<dbReference type="GO" id="GO:0061710">
    <property type="term" value="F:L-threonylcarbamoyladenylate synthase"/>
    <property type="evidence" value="ECO:0007669"/>
    <property type="project" value="UniProtKB-EC"/>
</dbReference>
<keyword evidence="4 9" id="KW-0819">tRNA processing</keyword>
<keyword evidence="3 9" id="KW-0808">Transferase</keyword>
<dbReference type="GO" id="GO:0002949">
    <property type="term" value="P:tRNA threonylcarbamoyladenosine modification"/>
    <property type="evidence" value="ECO:0007669"/>
    <property type="project" value="UniProtKB-UniRule"/>
</dbReference>
<dbReference type="GO" id="GO:0000049">
    <property type="term" value="F:tRNA binding"/>
    <property type="evidence" value="ECO:0007669"/>
    <property type="project" value="TreeGrafter"/>
</dbReference>
<dbReference type="InterPro" id="IPR023535">
    <property type="entry name" value="TC-AMP_synthase"/>
</dbReference>
<dbReference type="OrthoDB" id="9814580at2"/>
<dbReference type="Proteomes" id="UP000031631">
    <property type="component" value="Chromosome"/>
</dbReference>
<feature type="domain" description="YrdC-like" evidence="10">
    <location>
        <begin position="4"/>
        <end position="184"/>
    </location>
</feature>
<evidence type="ECO:0000256" key="8">
    <source>
        <dbReference type="ARBA" id="ARBA00048366"/>
    </source>
</evidence>
<dbReference type="PROSITE" id="PS51163">
    <property type="entry name" value="YRDC"/>
    <property type="match status" value="1"/>
</dbReference>
<dbReference type="GO" id="GO:0006450">
    <property type="term" value="P:regulation of translational fidelity"/>
    <property type="evidence" value="ECO:0007669"/>
    <property type="project" value="TreeGrafter"/>
</dbReference>
<reference evidence="11 12" key="1">
    <citation type="journal article" date="2014" name="PLoS ONE">
        <title>Physiological and genomic features of a novel sulfur-oxidizing gammaproteobacterium belonging to a previously uncultivated symbiotic lineage isolated from a hydrothermal vent.</title>
        <authorList>
            <person name="Nunoura T."/>
            <person name="Takaki Y."/>
            <person name="Kazama H."/>
            <person name="Kakuta J."/>
            <person name="Shimamura S."/>
            <person name="Makita H."/>
            <person name="Hirai M."/>
            <person name="Miyazaki M."/>
            <person name="Takai K."/>
        </authorList>
    </citation>
    <scope>NUCLEOTIDE SEQUENCE [LARGE SCALE GENOMIC DNA]</scope>
    <source>
        <strain evidence="11 12">Hiromi1</strain>
    </source>
</reference>
<dbReference type="InterPro" id="IPR017945">
    <property type="entry name" value="DHBP_synth_RibB-like_a/b_dom"/>
</dbReference>
<dbReference type="AlphaFoldDB" id="A0A7U6GGS0"/>
<dbReference type="HAMAP" id="MF_01852">
    <property type="entry name" value="TsaC"/>
    <property type="match status" value="1"/>
</dbReference>
<dbReference type="InterPro" id="IPR006070">
    <property type="entry name" value="Sua5-like_dom"/>
</dbReference>
<dbReference type="GO" id="GO:0005737">
    <property type="term" value="C:cytoplasm"/>
    <property type="evidence" value="ECO:0007669"/>
    <property type="project" value="UniProtKB-SubCell"/>
</dbReference>
<keyword evidence="6 9" id="KW-0547">Nucleotide-binding</keyword>
<sequence length="184" mass="19595">MASPFQLRLAAHLLRQGSVAAWPTEAIWGIGCDPLNPRAVKRLADLKQRSLSKGLILTGASYAQILPYIQPLPQQQMQAVLSSWPGPHTWLLPASPAAPSWITGNSTLVAVRVSAHPLTRDLCLAFGGALTSTSANLSGHPPGRTALQVRRRCPGVDILLHGSTGGLRNPTPIRNALDGKVIRS</sequence>
<dbReference type="InterPro" id="IPR050156">
    <property type="entry name" value="TC-AMP_synthase_SUA5"/>
</dbReference>
<name>A0A7U6GGS0_9GAMM</name>
<protein>
    <recommendedName>
        <fullName evidence="9">Threonylcarbamoyl-AMP synthase</fullName>
        <shortName evidence="9">TC-AMP synthase</shortName>
        <ecNumber evidence="9">2.7.7.87</ecNumber>
    </recommendedName>
    <alternativeName>
        <fullName evidence="9">L-threonylcarbamoyladenylate synthase</fullName>
    </alternativeName>
    <alternativeName>
        <fullName evidence="9">t(6)A37 threonylcarbamoyladenosine biosynthesis protein TsaC</fullName>
    </alternativeName>
    <alternativeName>
        <fullName evidence="9">tRNA threonylcarbamoyladenosine biosynthesis protein TsaC</fullName>
    </alternativeName>
</protein>
<comment type="function">
    <text evidence="9">Required for the formation of a threonylcarbamoyl group on adenosine at position 37 (t(6)A37) in tRNAs that read codons beginning with adenine. Catalyzes the conversion of L-threonine, HCO(3)(-)/CO(2) and ATP to give threonylcarbamoyl-AMP (TC-AMP) as the acyladenylate intermediate, with the release of diphosphate.</text>
</comment>
<organism evidence="11 12">
    <name type="scientific">Thiolapillus brandeum</name>
    <dbReference type="NCBI Taxonomy" id="1076588"/>
    <lineage>
        <taxon>Bacteria</taxon>
        <taxon>Pseudomonadati</taxon>
        <taxon>Pseudomonadota</taxon>
        <taxon>Gammaproteobacteria</taxon>
        <taxon>Chromatiales</taxon>
        <taxon>Sedimenticolaceae</taxon>
        <taxon>Thiolapillus</taxon>
    </lineage>
</organism>
<gene>
    <name evidence="9" type="primary">tsaC</name>
    <name evidence="11" type="ORF">TBH_C0402</name>
</gene>
<evidence type="ECO:0000313" key="12">
    <source>
        <dbReference type="Proteomes" id="UP000031631"/>
    </source>
</evidence>
<comment type="similarity">
    <text evidence="9">Belongs to the SUA5 family. TsaC subfamily.</text>
</comment>
<proteinExistence type="inferred from homology"/>
<keyword evidence="7 9" id="KW-0067">ATP-binding</keyword>
<dbReference type="RefSeq" id="WP_041064935.1">
    <property type="nucleotide sequence ID" value="NZ_AP012273.1"/>
</dbReference>
<keyword evidence="12" id="KW-1185">Reference proteome</keyword>
<dbReference type="GO" id="GO:0003725">
    <property type="term" value="F:double-stranded RNA binding"/>
    <property type="evidence" value="ECO:0007669"/>
    <property type="project" value="InterPro"/>
</dbReference>
<evidence type="ECO:0000259" key="10">
    <source>
        <dbReference type="PROSITE" id="PS51163"/>
    </source>
</evidence>
<evidence type="ECO:0000256" key="3">
    <source>
        <dbReference type="ARBA" id="ARBA00022679"/>
    </source>
</evidence>
<dbReference type="KEGG" id="tbn:TBH_C0402"/>
<dbReference type="SUPFAM" id="SSF55821">
    <property type="entry name" value="YrdC/RibB"/>
    <property type="match status" value="1"/>
</dbReference>
<evidence type="ECO:0000256" key="6">
    <source>
        <dbReference type="ARBA" id="ARBA00022741"/>
    </source>
</evidence>
<accession>A0A7U6GGS0</accession>
<evidence type="ECO:0000256" key="2">
    <source>
        <dbReference type="ARBA" id="ARBA00022490"/>
    </source>
</evidence>
<keyword evidence="5 9" id="KW-0548">Nucleotidyltransferase</keyword>
<evidence type="ECO:0000256" key="9">
    <source>
        <dbReference type="HAMAP-Rule" id="MF_01852"/>
    </source>
</evidence>
<dbReference type="Gene3D" id="3.90.870.10">
    <property type="entry name" value="DHBP synthase"/>
    <property type="match status" value="1"/>
</dbReference>
<dbReference type="Pfam" id="PF01300">
    <property type="entry name" value="Sua5_yciO_yrdC"/>
    <property type="match status" value="1"/>
</dbReference>
<evidence type="ECO:0000256" key="7">
    <source>
        <dbReference type="ARBA" id="ARBA00022840"/>
    </source>
</evidence>
<keyword evidence="2 9" id="KW-0963">Cytoplasm</keyword>
<dbReference type="PANTHER" id="PTHR17490">
    <property type="entry name" value="SUA5"/>
    <property type="match status" value="1"/>
</dbReference>
<dbReference type="GO" id="GO:0005524">
    <property type="term" value="F:ATP binding"/>
    <property type="evidence" value="ECO:0007669"/>
    <property type="project" value="UniProtKB-UniRule"/>
</dbReference>
<dbReference type="EMBL" id="AP012273">
    <property type="protein sequence ID" value="BAO43347.1"/>
    <property type="molecule type" value="Genomic_DNA"/>
</dbReference>
<comment type="catalytic activity">
    <reaction evidence="8 9">
        <text>L-threonine + hydrogencarbonate + ATP = L-threonylcarbamoyladenylate + diphosphate + H2O</text>
        <dbReference type="Rhea" id="RHEA:36407"/>
        <dbReference type="ChEBI" id="CHEBI:15377"/>
        <dbReference type="ChEBI" id="CHEBI:17544"/>
        <dbReference type="ChEBI" id="CHEBI:30616"/>
        <dbReference type="ChEBI" id="CHEBI:33019"/>
        <dbReference type="ChEBI" id="CHEBI:57926"/>
        <dbReference type="ChEBI" id="CHEBI:73682"/>
        <dbReference type="EC" id="2.7.7.87"/>
    </reaction>
</comment>
<dbReference type="EC" id="2.7.7.87" evidence="9"/>
<evidence type="ECO:0000313" key="11">
    <source>
        <dbReference type="EMBL" id="BAO43347.1"/>
    </source>
</evidence>
<evidence type="ECO:0000256" key="5">
    <source>
        <dbReference type="ARBA" id="ARBA00022695"/>
    </source>
</evidence>
<evidence type="ECO:0000256" key="1">
    <source>
        <dbReference type="ARBA" id="ARBA00004496"/>
    </source>
</evidence>
<evidence type="ECO:0000256" key="4">
    <source>
        <dbReference type="ARBA" id="ARBA00022694"/>
    </source>
</evidence>
<comment type="subcellular location">
    <subcellularLocation>
        <location evidence="1 9">Cytoplasm</location>
    </subcellularLocation>
</comment>
<dbReference type="PANTHER" id="PTHR17490:SF18">
    <property type="entry name" value="THREONYLCARBAMOYL-AMP SYNTHASE"/>
    <property type="match status" value="1"/>
</dbReference>